<dbReference type="GO" id="GO:0022857">
    <property type="term" value="F:transmembrane transporter activity"/>
    <property type="evidence" value="ECO:0007669"/>
    <property type="project" value="InterPro"/>
</dbReference>
<dbReference type="InterPro" id="IPR000522">
    <property type="entry name" value="ABC_transptr_permease_BtuC"/>
</dbReference>
<feature type="transmembrane region" description="Helical" evidence="8">
    <location>
        <begin position="51"/>
        <end position="72"/>
    </location>
</feature>
<evidence type="ECO:0000256" key="5">
    <source>
        <dbReference type="ARBA" id="ARBA00022692"/>
    </source>
</evidence>
<dbReference type="Pfam" id="PF01032">
    <property type="entry name" value="FecCD"/>
    <property type="match status" value="1"/>
</dbReference>
<proteinExistence type="inferred from homology"/>
<evidence type="ECO:0000256" key="1">
    <source>
        <dbReference type="ARBA" id="ARBA00004651"/>
    </source>
</evidence>
<feature type="transmembrane region" description="Helical" evidence="8">
    <location>
        <begin position="12"/>
        <end position="30"/>
    </location>
</feature>
<accession>A0A7W5V2P4</accession>
<dbReference type="EMBL" id="JACIBV010000001">
    <property type="protein sequence ID" value="MBB3729372.1"/>
    <property type="molecule type" value="Genomic_DNA"/>
</dbReference>
<feature type="transmembrane region" description="Helical" evidence="8">
    <location>
        <begin position="292"/>
        <end position="310"/>
    </location>
</feature>
<keyword evidence="7 8" id="KW-0472">Membrane</keyword>
<dbReference type="RefSeq" id="WP_183652571.1">
    <property type="nucleotide sequence ID" value="NZ_JACIBV010000001.1"/>
</dbReference>
<gene>
    <name evidence="9" type="ORF">FHR33_005232</name>
</gene>
<dbReference type="AlphaFoldDB" id="A0A7W5V2P4"/>
<dbReference type="Gene3D" id="1.10.3470.10">
    <property type="entry name" value="ABC transporter involved in vitamin B12 uptake, BtuC"/>
    <property type="match status" value="1"/>
</dbReference>
<keyword evidence="10" id="KW-1185">Reference proteome</keyword>
<evidence type="ECO:0000256" key="6">
    <source>
        <dbReference type="ARBA" id="ARBA00022989"/>
    </source>
</evidence>
<comment type="similarity">
    <text evidence="2">Belongs to the binding-protein-dependent transport system permease family. FecCD subfamily.</text>
</comment>
<evidence type="ECO:0000313" key="9">
    <source>
        <dbReference type="EMBL" id="MBB3729372.1"/>
    </source>
</evidence>
<evidence type="ECO:0000256" key="3">
    <source>
        <dbReference type="ARBA" id="ARBA00022448"/>
    </source>
</evidence>
<keyword evidence="5 8" id="KW-0812">Transmembrane</keyword>
<feature type="transmembrane region" description="Helical" evidence="8">
    <location>
        <begin position="84"/>
        <end position="101"/>
    </location>
</feature>
<feature type="transmembrane region" description="Helical" evidence="8">
    <location>
        <begin position="259"/>
        <end position="280"/>
    </location>
</feature>
<dbReference type="PANTHER" id="PTHR30472">
    <property type="entry name" value="FERRIC ENTEROBACTIN TRANSPORT SYSTEM PERMEASE PROTEIN"/>
    <property type="match status" value="1"/>
</dbReference>
<evidence type="ECO:0000313" key="10">
    <source>
        <dbReference type="Proteomes" id="UP000579945"/>
    </source>
</evidence>
<dbReference type="GO" id="GO:0033214">
    <property type="term" value="P:siderophore-iron import into cell"/>
    <property type="evidence" value="ECO:0007669"/>
    <property type="project" value="TreeGrafter"/>
</dbReference>
<feature type="transmembrane region" description="Helical" evidence="8">
    <location>
        <begin position="181"/>
        <end position="202"/>
    </location>
</feature>
<evidence type="ECO:0000256" key="2">
    <source>
        <dbReference type="ARBA" id="ARBA00007935"/>
    </source>
</evidence>
<feature type="transmembrane region" description="Helical" evidence="8">
    <location>
        <begin position="222"/>
        <end position="247"/>
    </location>
</feature>
<sequence length="315" mass="31531">MKATHRWGAVRGAAWIALLPVVAAAHVLAPGRPLTGALNQRILWELGVPRLLTALLAGAALGVAGYVLQAVLRNPMAAPEFTGVNPGAVLGVLAALTLGVVPADSAVGALLAAVVGGALGGAAFASMRDTANLVVYGLLGSALLAGFTTMLLAYQPGRFGNALRWLIGSVEGRVWEHLSVAWWWIAGWIALAWLSSAVLAVLSPGDDHAASLGLPPVAGRAVALTVAIALTAGAASLAGAIAFVGLVVPHAVRRLRGGVLTATLLGGLTLAGADALAQFAGRALAGTQRLGLPTGVVTALAGAAVLVYIARKEPA</sequence>
<organism evidence="9 10">
    <name type="scientific">Nonomuraea dietziae</name>
    <dbReference type="NCBI Taxonomy" id="65515"/>
    <lineage>
        <taxon>Bacteria</taxon>
        <taxon>Bacillati</taxon>
        <taxon>Actinomycetota</taxon>
        <taxon>Actinomycetes</taxon>
        <taxon>Streptosporangiales</taxon>
        <taxon>Streptosporangiaceae</taxon>
        <taxon>Nonomuraea</taxon>
    </lineage>
</organism>
<dbReference type="Proteomes" id="UP000579945">
    <property type="component" value="Unassembled WGS sequence"/>
</dbReference>
<feature type="transmembrane region" description="Helical" evidence="8">
    <location>
        <begin position="133"/>
        <end position="154"/>
    </location>
</feature>
<evidence type="ECO:0000256" key="8">
    <source>
        <dbReference type="SAM" id="Phobius"/>
    </source>
</evidence>
<keyword evidence="6 8" id="KW-1133">Transmembrane helix</keyword>
<evidence type="ECO:0000256" key="7">
    <source>
        <dbReference type="ARBA" id="ARBA00023136"/>
    </source>
</evidence>
<feature type="transmembrane region" description="Helical" evidence="8">
    <location>
        <begin position="108"/>
        <end position="127"/>
    </location>
</feature>
<dbReference type="GO" id="GO:0005886">
    <property type="term" value="C:plasma membrane"/>
    <property type="evidence" value="ECO:0007669"/>
    <property type="project" value="UniProtKB-SubCell"/>
</dbReference>
<dbReference type="GeneID" id="95391560"/>
<dbReference type="SUPFAM" id="SSF81345">
    <property type="entry name" value="ABC transporter involved in vitamin B12 uptake, BtuC"/>
    <property type="match status" value="1"/>
</dbReference>
<reference evidence="9 10" key="1">
    <citation type="submission" date="2020-08" db="EMBL/GenBank/DDBJ databases">
        <title>Sequencing the genomes of 1000 actinobacteria strains.</title>
        <authorList>
            <person name="Klenk H.-P."/>
        </authorList>
    </citation>
    <scope>NUCLEOTIDE SEQUENCE [LARGE SCALE GENOMIC DNA]</scope>
    <source>
        <strain evidence="9 10">DSM 44320</strain>
    </source>
</reference>
<protein>
    <submittedName>
        <fullName evidence="9">Iron complex transport system permease protein</fullName>
    </submittedName>
</protein>
<keyword evidence="4" id="KW-1003">Cell membrane</keyword>
<dbReference type="PANTHER" id="PTHR30472:SF25">
    <property type="entry name" value="ABC TRANSPORTER PERMEASE PROTEIN MJ0876-RELATED"/>
    <property type="match status" value="1"/>
</dbReference>
<comment type="subcellular location">
    <subcellularLocation>
        <location evidence="1">Cell membrane</location>
        <topology evidence="1">Multi-pass membrane protein</topology>
    </subcellularLocation>
</comment>
<comment type="caution">
    <text evidence="9">The sequence shown here is derived from an EMBL/GenBank/DDBJ whole genome shotgun (WGS) entry which is preliminary data.</text>
</comment>
<dbReference type="InterPro" id="IPR037294">
    <property type="entry name" value="ABC_BtuC-like"/>
</dbReference>
<dbReference type="CDD" id="cd06550">
    <property type="entry name" value="TM_ABC_iron-siderophores_like"/>
    <property type="match status" value="1"/>
</dbReference>
<keyword evidence="3" id="KW-0813">Transport</keyword>
<evidence type="ECO:0000256" key="4">
    <source>
        <dbReference type="ARBA" id="ARBA00022475"/>
    </source>
</evidence>
<name>A0A7W5V2P4_9ACTN</name>